<dbReference type="Pfam" id="PF14016">
    <property type="entry name" value="DUF4232"/>
    <property type="match status" value="1"/>
</dbReference>
<reference evidence="3" key="1">
    <citation type="journal article" date="2019" name="Int. J. Syst. Evol. Microbiol.">
        <title>The Global Catalogue of Microorganisms (GCM) 10K type strain sequencing project: providing services to taxonomists for standard genome sequencing and annotation.</title>
        <authorList>
            <consortium name="The Broad Institute Genomics Platform"/>
            <consortium name="The Broad Institute Genome Sequencing Center for Infectious Disease"/>
            <person name="Wu L."/>
            <person name="Ma J."/>
        </authorList>
    </citation>
    <scope>NUCLEOTIDE SEQUENCE [LARGE SCALE GENOMIC DNA]</scope>
    <source>
        <strain evidence="3">DT72</strain>
    </source>
</reference>
<name>A0ABW4P153_9NOCA</name>
<dbReference type="RefSeq" id="WP_378484371.1">
    <property type="nucleotide sequence ID" value="NZ_JBHUFB010000008.1"/>
</dbReference>
<comment type="caution">
    <text evidence="2">The sequence shown here is derived from an EMBL/GenBank/DDBJ whole genome shotgun (WGS) entry which is preliminary data.</text>
</comment>
<evidence type="ECO:0000313" key="2">
    <source>
        <dbReference type="EMBL" id="MFD1811831.1"/>
    </source>
</evidence>
<accession>A0ABW4P153</accession>
<dbReference type="EMBL" id="JBHUFB010000008">
    <property type="protein sequence ID" value="MFD1811831.1"/>
    <property type="molecule type" value="Genomic_DNA"/>
</dbReference>
<protein>
    <submittedName>
        <fullName evidence="2">DUF4232 domain-containing protein</fullName>
    </submittedName>
</protein>
<organism evidence="2 3">
    <name type="scientific">Rhodococcus gannanensis</name>
    <dbReference type="NCBI Taxonomy" id="1960308"/>
    <lineage>
        <taxon>Bacteria</taxon>
        <taxon>Bacillati</taxon>
        <taxon>Actinomycetota</taxon>
        <taxon>Actinomycetes</taxon>
        <taxon>Mycobacteriales</taxon>
        <taxon>Nocardiaceae</taxon>
        <taxon>Rhodococcus</taxon>
    </lineage>
</organism>
<proteinExistence type="predicted"/>
<evidence type="ECO:0000313" key="3">
    <source>
        <dbReference type="Proteomes" id="UP001597286"/>
    </source>
</evidence>
<dbReference type="Proteomes" id="UP001597286">
    <property type="component" value="Unassembled WGS sequence"/>
</dbReference>
<keyword evidence="3" id="KW-1185">Reference proteome</keyword>
<gene>
    <name evidence="2" type="ORF">ACFSJG_06355</name>
</gene>
<sequence length="191" mass="18861">MAGAVAALTAVVVLAGCGSNDDPAPPTITADQAPGALATPAVVPATVPVKDQCTGEELSLNLGRIDGSAGSVTLPLVFTNTGARPCVLHAYPSVSYVTTEAGTEIGAAATPTRSTGSAAEPFTLAPGGRATATVRAVQVENYPEHECGPTPVAGLRVHAPGDSAAKFVAYAGTGCVLPGVDQLQVTAFAPL</sequence>
<feature type="domain" description="DUF4232" evidence="1">
    <location>
        <begin position="53"/>
        <end position="188"/>
    </location>
</feature>
<evidence type="ECO:0000259" key="1">
    <source>
        <dbReference type="Pfam" id="PF14016"/>
    </source>
</evidence>
<dbReference type="InterPro" id="IPR025326">
    <property type="entry name" value="DUF4232"/>
</dbReference>